<dbReference type="Proteomes" id="UP000284531">
    <property type="component" value="Unassembled WGS sequence"/>
</dbReference>
<dbReference type="RefSeq" id="WP_120239269.1">
    <property type="nucleotide sequence ID" value="NZ_RAPQ01000008.1"/>
</dbReference>
<reference evidence="10 11" key="1">
    <citation type="submission" date="2018-09" db="EMBL/GenBank/DDBJ databases">
        <title>Genomic Encyclopedia of Archaeal and Bacterial Type Strains, Phase II (KMG-II): from individual species to whole genera.</title>
        <authorList>
            <person name="Goeker M."/>
        </authorList>
    </citation>
    <scope>NUCLEOTIDE SEQUENCE [LARGE SCALE GENOMIC DNA]</scope>
    <source>
        <strain evidence="10 11">DSM 21950</strain>
    </source>
</reference>
<keyword evidence="5 8" id="KW-0812">Transmembrane</keyword>
<dbReference type="EMBL" id="RAPQ01000008">
    <property type="protein sequence ID" value="RKE04498.1"/>
    <property type="molecule type" value="Genomic_DNA"/>
</dbReference>
<evidence type="ECO:0000259" key="9">
    <source>
        <dbReference type="PROSITE" id="PS51012"/>
    </source>
</evidence>
<dbReference type="InterPro" id="IPR047817">
    <property type="entry name" value="ABC2_TM_bact-type"/>
</dbReference>
<feature type="transmembrane region" description="Helical" evidence="8">
    <location>
        <begin position="327"/>
        <end position="349"/>
    </location>
</feature>
<keyword evidence="11" id="KW-1185">Reference proteome</keyword>
<dbReference type="PROSITE" id="PS51012">
    <property type="entry name" value="ABC_TM2"/>
    <property type="match status" value="1"/>
</dbReference>
<comment type="caution">
    <text evidence="10">The sequence shown here is derived from an EMBL/GenBank/DDBJ whole genome shotgun (WGS) entry which is preliminary data.</text>
</comment>
<dbReference type="PANTHER" id="PTHR30294:SF38">
    <property type="entry name" value="TRANSPORT PERMEASE PROTEIN"/>
    <property type="match status" value="1"/>
</dbReference>
<evidence type="ECO:0000256" key="7">
    <source>
        <dbReference type="ARBA" id="ARBA00023136"/>
    </source>
</evidence>
<feature type="transmembrane region" description="Helical" evidence="8">
    <location>
        <begin position="216"/>
        <end position="237"/>
    </location>
</feature>
<keyword evidence="4" id="KW-1003">Cell membrane</keyword>
<dbReference type="Gene3D" id="3.40.1710.10">
    <property type="entry name" value="abc type-2 transporter like domain"/>
    <property type="match status" value="1"/>
</dbReference>
<dbReference type="GO" id="GO:0005886">
    <property type="term" value="C:plasma membrane"/>
    <property type="evidence" value="ECO:0007669"/>
    <property type="project" value="UniProtKB-SubCell"/>
</dbReference>
<evidence type="ECO:0000256" key="1">
    <source>
        <dbReference type="ARBA" id="ARBA00004651"/>
    </source>
</evidence>
<dbReference type="PANTHER" id="PTHR30294">
    <property type="entry name" value="MEMBRANE COMPONENT OF ABC TRANSPORTER YHHJ-RELATED"/>
    <property type="match status" value="1"/>
</dbReference>
<feature type="transmembrane region" description="Helical" evidence="8">
    <location>
        <begin position="20"/>
        <end position="40"/>
    </location>
</feature>
<name>A0A419X9R0_9BACT</name>
<gene>
    <name evidence="10" type="ORF">BXY64_1523</name>
</gene>
<dbReference type="InterPro" id="IPR051449">
    <property type="entry name" value="ABC-2_transporter_component"/>
</dbReference>
<dbReference type="GO" id="GO:0140359">
    <property type="term" value="F:ABC-type transporter activity"/>
    <property type="evidence" value="ECO:0007669"/>
    <property type="project" value="InterPro"/>
</dbReference>
<comment type="similarity">
    <text evidence="2">Belongs to the ABC-2 integral membrane protein family.</text>
</comment>
<keyword evidence="7 8" id="KW-0472">Membrane</keyword>
<keyword evidence="3" id="KW-0813">Transport</keyword>
<evidence type="ECO:0000313" key="10">
    <source>
        <dbReference type="EMBL" id="RKE04498.1"/>
    </source>
</evidence>
<keyword evidence="6 8" id="KW-1133">Transmembrane helix</keyword>
<feature type="domain" description="ABC transmembrane type-2" evidence="9">
    <location>
        <begin position="180"/>
        <end position="406"/>
    </location>
</feature>
<evidence type="ECO:0000256" key="3">
    <source>
        <dbReference type="ARBA" id="ARBA00022448"/>
    </source>
</evidence>
<feature type="transmembrane region" description="Helical" evidence="8">
    <location>
        <begin position="258"/>
        <end position="283"/>
    </location>
</feature>
<evidence type="ECO:0000256" key="2">
    <source>
        <dbReference type="ARBA" id="ARBA00007783"/>
    </source>
</evidence>
<accession>A0A419X9R0</accession>
<dbReference type="OrthoDB" id="9808686at2"/>
<sequence length="411" mass="45573">MFTIALKDIKQYFKDKTAVFLSLLLPIALITIFALMYGGIGKSEKSRPINLLFTDQDKTNLSQEVFSTLDAEEGLKLEIKSYDEAETLIKKGKRTAVLVLYKGFQDSVETGKKIPMELFYDEAKEIEMGLLQQALWSNLFGVTMKKGIKGKVNTWIKDKNPDLSNSEIEDIQAQVAEQFEGFNNSGEQSEIEENSELPMTALVGEKKNGNLGLVQAIAGIAIMMLLFSVSASGASLLKEKEDGTFRRLLIAPVSPSGILYGKMLSTLFMAVLQLSVMFLYSWLVLGLDIFINLPALILMILCAAIACSSFGIFMASVCKSRKQVESLSTLIILVISAIGGSMMPLFFMPAIMKKLAVISVNYWAMEGFFDIFWRQLPLIDILPKMIILLGIAAVLTSISVISFRRNLLKMV</sequence>
<comment type="subcellular location">
    <subcellularLocation>
        <location evidence="1">Cell membrane</location>
        <topology evidence="1">Multi-pass membrane protein</topology>
    </subcellularLocation>
</comment>
<proteinExistence type="inferred from homology"/>
<protein>
    <submittedName>
        <fullName evidence="10">ABC-2 type transport system permease protein</fullName>
    </submittedName>
</protein>
<evidence type="ECO:0000256" key="6">
    <source>
        <dbReference type="ARBA" id="ARBA00022989"/>
    </source>
</evidence>
<feature type="transmembrane region" description="Helical" evidence="8">
    <location>
        <begin position="385"/>
        <end position="403"/>
    </location>
</feature>
<organism evidence="10 11">
    <name type="scientific">Marinifilum flexuosum</name>
    <dbReference type="NCBI Taxonomy" id="1117708"/>
    <lineage>
        <taxon>Bacteria</taxon>
        <taxon>Pseudomonadati</taxon>
        <taxon>Bacteroidota</taxon>
        <taxon>Bacteroidia</taxon>
        <taxon>Marinilabiliales</taxon>
        <taxon>Marinifilaceae</taxon>
    </lineage>
</organism>
<feature type="transmembrane region" description="Helical" evidence="8">
    <location>
        <begin position="289"/>
        <end position="315"/>
    </location>
</feature>
<evidence type="ECO:0000313" key="11">
    <source>
        <dbReference type="Proteomes" id="UP000284531"/>
    </source>
</evidence>
<dbReference type="InterPro" id="IPR013525">
    <property type="entry name" value="ABC2_TM"/>
</dbReference>
<dbReference type="Pfam" id="PF12698">
    <property type="entry name" value="ABC2_membrane_3"/>
    <property type="match status" value="1"/>
</dbReference>
<evidence type="ECO:0000256" key="8">
    <source>
        <dbReference type="SAM" id="Phobius"/>
    </source>
</evidence>
<dbReference type="AlphaFoldDB" id="A0A419X9R0"/>
<evidence type="ECO:0000256" key="5">
    <source>
        <dbReference type="ARBA" id="ARBA00022692"/>
    </source>
</evidence>
<evidence type="ECO:0000256" key="4">
    <source>
        <dbReference type="ARBA" id="ARBA00022475"/>
    </source>
</evidence>